<reference evidence="7" key="1">
    <citation type="journal article" date="2019" name="Int. J. Syst. Evol. Microbiol.">
        <title>The Global Catalogue of Microorganisms (GCM) 10K type strain sequencing project: providing services to taxonomists for standard genome sequencing and annotation.</title>
        <authorList>
            <consortium name="The Broad Institute Genomics Platform"/>
            <consortium name="The Broad Institute Genome Sequencing Center for Infectious Disease"/>
            <person name="Wu L."/>
            <person name="Ma J."/>
        </authorList>
    </citation>
    <scope>NUCLEOTIDE SEQUENCE [LARGE SCALE GENOMIC DNA]</scope>
    <source>
        <strain evidence="7">NBRC 100033</strain>
    </source>
</reference>
<dbReference type="InterPro" id="IPR001094">
    <property type="entry name" value="Flavdoxin-like"/>
</dbReference>
<dbReference type="Pfam" id="PF00258">
    <property type="entry name" value="Flavodoxin_1"/>
    <property type="match status" value="1"/>
</dbReference>
<evidence type="ECO:0000256" key="2">
    <source>
        <dbReference type="ARBA" id="ARBA00022630"/>
    </source>
</evidence>
<proteinExistence type="predicted"/>
<dbReference type="Gene3D" id="3.40.50.360">
    <property type="match status" value="1"/>
</dbReference>
<evidence type="ECO:0000256" key="4">
    <source>
        <dbReference type="ARBA" id="ARBA00022982"/>
    </source>
</evidence>
<dbReference type="PANTHER" id="PTHR19384">
    <property type="entry name" value="NITRIC OXIDE SYNTHASE-RELATED"/>
    <property type="match status" value="1"/>
</dbReference>
<organism evidence="6 7">
    <name type="scientific">Marinospirillum insulare</name>
    <dbReference type="NCBI Taxonomy" id="217169"/>
    <lineage>
        <taxon>Bacteria</taxon>
        <taxon>Pseudomonadati</taxon>
        <taxon>Pseudomonadota</taxon>
        <taxon>Gammaproteobacteria</taxon>
        <taxon>Oceanospirillales</taxon>
        <taxon>Oceanospirillaceae</taxon>
        <taxon>Marinospirillum</taxon>
    </lineage>
</organism>
<evidence type="ECO:0000313" key="6">
    <source>
        <dbReference type="EMBL" id="GLR64191.1"/>
    </source>
</evidence>
<dbReference type="Proteomes" id="UP001156682">
    <property type="component" value="Unassembled WGS sequence"/>
</dbReference>
<dbReference type="PRINTS" id="PR00369">
    <property type="entry name" value="FLAVODOXIN"/>
</dbReference>
<evidence type="ECO:0000256" key="1">
    <source>
        <dbReference type="ARBA" id="ARBA00001917"/>
    </source>
</evidence>
<evidence type="ECO:0000313" key="7">
    <source>
        <dbReference type="Proteomes" id="UP001156682"/>
    </source>
</evidence>
<keyword evidence="4" id="KW-0813">Transport</keyword>
<dbReference type="PROSITE" id="PS50902">
    <property type="entry name" value="FLAVODOXIN_LIKE"/>
    <property type="match status" value="1"/>
</dbReference>
<evidence type="ECO:0000256" key="3">
    <source>
        <dbReference type="ARBA" id="ARBA00022643"/>
    </source>
</evidence>
<accession>A0ABQ5ZVJ6</accession>
<dbReference type="SUPFAM" id="SSF52218">
    <property type="entry name" value="Flavoproteins"/>
    <property type="match status" value="1"/>
</dbReference>
<dbReference type="PANTHER" id="PTHR19384:SF128">
    <property type="entry name" value="NADPH OXIDOREDUCTASE A"/>
    <property type="match status" value="1"/>
</dbReference>
<keyword evidence="2" id="KW-0285">Flavoprotein</keyword>
<keyword evidence="4" id="KW-0249">Electron transport</keyword>
<evidence type="ECO:0000259" key="5">
    <source>
        <dbReference type="PROSITE" id="PS50902"/>
    </source>
</evidence>
<dbReference type="InterPro" id="IPR008254">
    <property type="entry name" value="Flavodoxin/NO_synth"/>
</dbReference>
<comment type="caution">
    <text evidence="6">The sequence shown here is derived from an EMBL/GenBank/DDBJ whole genome shotgun (WGS) entry which is preliminary data.</text>
</comment>
<keyword evidence="3" id="KW-0288">FMN</keyword>
<name>A0ABQ5ZVJ6_9GAMM</name>
<protein>
    <recommendedName>
        <fullName evidence="5">Flavodoxin-like domain-containing protein</fullName>
    </recommendedName>
</protein>
<gene>
    <name evidence="6" type="ORF">GCM10007878_16290</name>
</gene>
<feature type="domain" description="Flavodoxin-like" evidence="5">
    <location>
        <begin position="4"/>
        <end position="148"/>
    </location>
</feature>
<comment type="cofactor">
    <cofactor evidence="1">
        <name>FMN</name>
        <dbReference type="ChEBI" id="CHEBI:58210"/>
    </cofactor>
</comment>
<dbReference type="RefSeq" id="WP_027851112.1">
    <property type="nucleotide sequence ID" value="NZ_BSOR01000028.1"/>
</dbReference>
<dbReference type="InterPro" id="IPR029039">
    <property type="entry name" value="Flavoprotein-like_sf"/>
</dbReference>
<sequence>MADLVILVGSVYGGSVEVAEAVAEAVEAEGLTVELSEEPTLASLENSSVILLVSSTTGSGELPENIQPFYAALQEQPLALAGRGYAVIALGDSSYGDSYCAGGLLLDEQFAGLGAKALMPLLKIDALEFFQPADGVADWLASWVDALKKFSGKG</sequence>
<keyword evidence="7" id="KW-1185">Reference proteome</keyword>
<dbReference type="EMBL" id="BSOR01000028">
    <property type="protein sequence ID" value="GLR64191.1"/>
    <property type="molecule type" value="Genomic_DNA"/>
</dbReference>